<dbReference type="GO" id="GO:0006281">
    <property type="term" value="P:DNA repair"/>
    <property type="evidence" value="ECO:0007669"/>
    <property type="project" value="InterPro"/>
</dbReference>
<gene>
    <name evidence="4" type="ORF">KI387_026896</name>
</gene>
<sequence>VLAQYKWPNSVETDFIYGSSSIGMSLDARFLAAFSAAAGRKSTPYTASDDTDPEWGCWNAQHESEDPSIGIVFPTIQRVKSGKDGTLPYSNLLSFAESTWERLKSAKILHDAVPYPRERVGCPMHTKVARRRFQYSSSMPSFGWIYCGSHNFSPAAWGRPMFKPTDSKAATSAGLVLGSTLHICNYEIGLIFIVPPPEDPNLTKDYGDLDNFTLPFVVPAPKYTGSDRPATSKAMHEARIEMLNLQQMDETKAVECLELDIEEAPIEDAHGEGLGKGGQEEEEEERVYAETLWNQFDSCHT</sequence>
<protein>
    <recommendedName>
        <fullName evidence="6">Tyrosyl-DNA phosphodiesterase 1</fullName>
    </recommendedName>
</protein>
<reference evidence="4 5" key="1">
    <citation type="journal article" date="2021" name="Nat. Plants">
        <title>The Taxus genome provides insights into paclitaxel biosynthesis.</title>
        <authorList>
            <person name="Xiong X."/>
            <person name="Gou J."/>
            <person name="Liao Q."/>
            <person name="Li Y."/>
            <person name="Zhou Q."/>
            <person name="Bi G."/>
            <person name="Li C."/>
            <person name="Du R."/>
            <person name="Wang X."/>
            <person name="Sun T."/>
            <person name="Guo L."/>
            <person name="Liang H."/>
            <person name="Lu P."/>
            <person name="Wu Y."/>
            <person name="Zhang Z."/>
            <person name="Ro D.K."/>
            <person name="Shang Y."/>
            <person name="Huang S."/>
            <person name="Yan J."/>
        </authorList>
    </citation>
    <scope>NUCLEOTIDE SEQUENCE [LARGE SCALE GENOMIC DNA]</scope>
    <source>
        <strain evidence="4">Ta-2019</strain>
    </source>
</reference>
<comment type="caution">
    <text evidence="4">The sequence shown here is derived from an EMBL/GenBank/DDBJ whole genome shotgun (WGS) entry which is preliminary data.</text>
</comment>
<name>A0AA38FX07_TAXCH</name>
<dbReference type="GO" id="GO:0008081">
    <property type="term" value="F:phosphoric diester hydrolase activity"/>
    <property type="evidence" value="ECO:0007669"/>
    <property type="project" value="InterPro"/>
</dbReference>
<dbReference type="PANTHER" id="PTHR12415:SF3">
    <property type="entry name" value="OS04G0403400 PROTEIN"/>
    <property type="match status" value="1"/>
</dbReference>
<evidence type="ECO:0000313" key="4">
    <source>
        <dbReference type="EMBL" id="KAH9311861.1"/>
    </source>
</evidence>
<dbReference type="Pfam" id="PF06087">
    <property type="entry name" value="Tyr-DNA_phospho"/>
    <property type="match status" value="1"/>
</dbReference>
<feature type="binding site" evidence="2">
    <location>
        <position position="127"/>
    </location>
    <ligand>
        <name>substrate</name>
    </ligand>
</feature>
<feature type="non-terminal residue" evidence="4">
    <location>
        <position position="1"/>
    </location>
</feature>
<dbReference type="PANTHER" id="PTHR12415">
    <property type="entry name" value="TYROSYL-DNA PHOSPHODIESTERASE 1"/>
    <property type="match status" value="1"/>
</dbReference>
<dbReference type="GO" id="GO:0005634">
    <property type="term" value="C:nucleus"/>
    <property type="evidence" value="ECO:0007669"/>
    <property type="project" value="InterPro"/>
</dbReference>
<dbReference type="EMBL" id="JAHRHJ020000006">
    <property type="protein sequence ID" value="KAH9311861.1"/>
    <property type="molecule type" value="Genomic_DNA"/>
</dbReference>
<accession>A0AA38FX07</accession>
<dbReference type="SUPFAM" id="SSF56024">
    <property type="entry name" value="Phospholipase D/nuclease"/>
    <property type="match status" value="1"/>
</dbReference>
<dbReference type="CDD" id="cd09123">
    <property type="entry name" value="PLDc_Tdp1_2"/>
    <property type="match status" value="1"/>
</dbReference>
<keyword evidence="5" id="KW-1185">Reference proteome</keyword>
<dbReference type="Proteomes" id="UP000824469">
    <property type="component" value="Unassembled WGS sequence"/>
</dbReference>
<evidence type="ECO:0000256" key="2">
    <source>
        <dbReference type="PIRSR" id="PIRSR610347-2"/>
    </source>
</evidence>
<dbReference type="AlphaFoldDB" id="A0AA38FX07"/>
<feature type="active site" description="Proton donor/acceptor" evidence="1">
    <location>
        <position position="125"/>
    </location>
</feature>
<organism evidence="4 5">
    <name type="scientific">Taxus chinensis</name>
    <name type="common">Chinese yew</name>
    <name type="synonym">Taxus wallichiana var. chinensis</name>
    <dbReference type="NCBI Taxonomy" id="29808"/>
    <lineage>
        <taxon>Eukaryota</taxon>
        <taxon>Viridiplantae</taxon>
        <taxon>Streptophyta</taxon>
        <taxon>Embryophyta</taxon>
        <taxon>Tracheophyta</taxon>
        <taxon>Spermatophyta</taxon>
        <taxon>Pinopsida</taxon>
        <taxon>Pinidae</taxon>
        <taxon>Conifers II</taxon>
        <taxon>Cupressales</taxon>
        <taxon>Taxaceae</taxon>
        <taxon>Taxus</taxon>
    </lineage>
</organism>
<evidence type="ECO:0008006" key="6">
    <source>
        <dbReference type="Google" id="ProtNLM"/>
    </source>
</evidence>
<dbReference type="OMA" id="PSFGWIY"/>
<evidence type="ECO:0000313" key="5">
    <source>
        <dbReference type="Proteomes" id="UP000824469"/>
    </source>
</evidence>
<feature type="site" description="Interaction with DNA" evidence="3">
    <location>
        <position position="153"/>
    </location>
</feature>
<evidence type="ECO:0000256" key="1">
    <source>
        <dbReference type="PIRSR" id="PIRSR610347-1"/>
    </source>
</evidence>
<evidence type="ECO:0000256" key="3">
    <source>
        <dbReference type="PIRSR" id="PIRSR610347-3"/>
    </source>
</evidence>
<proteinExistence type="predicted"/>
<dbReference type="Gene3D" id="3.30.870.10">
    <property type="entry name" value="Endonuclease Chain A"/>
    <property type="match status" value="1"/>
</dbReference>
<dbReference type="InterPro" id="IPR010347">
    <property type="entry name" value="Tdp1"/>
</dbReference>